<dbReference type="GO" id="GO:0003677">
    <property type="term" value="F:DNA binding"/>
    <property type="evidence" value="ECO:0007669"/>
    <property type="project" value="InterPro"/>
</dbReference>
<organism evidence="4">
    <name type="scientific">Salvia splendens</name>
    <name type="common">Scarlet sage</name>
    <dbReference type="NCBI Taxonomy" id="180675"/>
    <lineage>
        <taxon>Eukaryota</taxon>
        <taxon>Viridiplantae</taxon>
        <taxon>Streptophyta</taxon>
        <taxon>Embryophyta</taxon>
        <taxon>Tracheophyta</taxon>
        <taxon>Spermatophyta</taxon>
        <taxon>Magnoliopsida</taxon>
        <taxon>eudicotyledons</taxon>
        <taxon>Gunneridae</taxon>
        <taxon>Pentapetalae</taxon>
        <taxon>asterids</taxon>
        <taxon>lamiids</taxon>
        <taxon>Lamiales</taxon>
        <taxon>Lamiaceae</taxon>
        <taxon>Nepetoideae</taxon>
        <taxon>Mentheae</taxon>
        <taxon>Salviinae</taxon>
        <taxon>Salvia</taxon>
        <taxon>Salvia subgen. Calosphace</taxon>
        <taxon>core Calosphace</taxon>
    </lineage>
</organism>
<feature type="region of interest" description="Disordered" evidence="1">
    <location>
        <begin position="74"/>
        <end position="112"/>
    </location>
</feature>
<accession>A0A8X9ACZ5</accession>
<name>A0A8X9ACZ5_SALSN</name>
<dbReference type="Proteomes" id="UP000298416">
    <property type="component" value="Unassembled WGS sequence"/>
</dbReference>
<sequence>MSRPMLLVCLLLILIFTCQFEWRQKLVSDMDTNLAESQKQQPISKREQGVKEKIPPGINMSDMSRLCVQAPSKRFSNPEMSEPQFPPNTEPAPTDPAPNHTPASANLPEPLPRFMPDRVYNPEPISYFIPGAEPAPRAARRRDPEERPSWLPENWTFELRKRNSGATAGQTDRYYIEPMGKHRFRSKVEVLHFLETGSSKPKRKAPSATETTPSRSPARETQSRASTIRKSEAVVSDNTQPPPT</sequence>
<dbReference type="PROSITE" id="PS50982">
    <property type="entry name" value="MBD"/>
    <property type="match status" value="1"/>
</dbReference>
<dbReference type="PANTHER" id="PTHR34564:SF3">
    <property type="entry name" value="PEPTIDYL-PROLYL CIS-TRANS ISOMERASE G"/>
    <property type="match status" value="1"/>
</dbReference>
<dbReference type="PANTHER" id="PTHR34564">
    <property type="entry name" value="PEPTIDYL-PROLYL CIS-TRANS ISOMERASE G"/>
    <property type="match status" value="1"/>
</dbReference>
<gene>
    <name evidence="4" type="ORF">SASPL_100973</name>
</gene>
<reference evidence="4" key="2">
    <citation type="submission" date="2020-08" db="EMBL/GenBank/DDBJ databases">
        <title>Plant Genome Project.</title>
        <authorList>
            <person name="Zhang R.-G."/>
        </authorList>
    </citation>
    <scope>NUCLEOTIDE SEQUENCE</scope>
    <source>
        <strain evidence="4">Huo1</strain>
        <tissue evidence="4">Leaf</tissue>
    </source>
</reference>
<keyword evidence="2" id="KW-0732">Signal</keyword>
<protein>
    <recommendedName>
        <fullName evidence="3">MBD domain-containing protein</fullName>
    </recommendedName>
</protein>
<dbReference type="Pfam" id="PF01429">
    <property type="entry name" value="MBD"/>
    <property type="match status" value="1"/>
</dbReference>
<feature type="region of interest" description="Disordered" evidence="1">
    <location>
        <begin position="194"/>
        <end position="244"/>
    </location>
</feature>
<feature type="compositionally biased region" description="Pro residues" evidence="1">
    <location>
        <begin position="84"/>
        <end position="96"/>
    </location>
</feature>
<feature type="region of interest" description="Disordered" evidence="1">
    <location>
        <begin position="36"/>
        <end position="60"/>
    </location>
</feature>
<feature type="chain" id="PRO_5036496421" description="MBD domain-containing protein" evidence="2">
    <location>
        <begin position="21"/>
        <end position="244"/>
    </location>
</feature>
<feature type="compositionally biased region" description="Basic and acidic residues" evidence="1">
    <location>
        <begin position="44"/>
        <end position="54"/>
    </location>
</feature>
<dbReference type="AlphaFoldDB" id="A0A8X9ACZ5"/>
<reference evidence="4" key="1">
    <citation type="submission" date="2018-01" db="EMBL/GenBank/DDBJ databases">
        <authorList>
            <person name="Mao J.F."/>
        </authorList>
    </citation>
    <scope>NUCLEOTIDE SEQUENCE</scope>
    <source>
        <strain evidence="4">Huo1</strain>
        <tissue evidence="4">Leaf</tissue>
    </source>
</reference>
<evidence type="ECO:0000313" key="4">
    <source>
        <dbReference type="EMBL" id="KAG6436091.1"/>
    </source>
</evidence>
<evidence type="ECO:0000256" key="2">
    <source>
        <dbReference type="SAM" id="SignalP"/>
    </source>
</evidence>
<keyword evidence="5" id="KW-1185">Reference proteome</keyword>
<feature type="signal peptide" evidence="2">
    <location>
        <begin position="1"/>
        <end position="20"/>
    </location>
</feature>
<evidence type="ECO:0000259" key="3">
    <source>
        <dbReference type="PROSITE" id="PS50982"/>
    </source>
</evidence>
<feature type="domain" description="MBD" evidence="3">
    <location>
        <begin position="141"/>
        <end position="216"/>
    </location>
</feature>
<comment type="caution">
    <text evidence="4">The sequence shown here is derived from an EMBL/GenBank/DDBJ whole genome shotgun (WGS) entry which is preliminary data.</text>
</comment>
<evidence type="ECO:0000313" key="5">
    <source>
        <dbReference type="Proteomes" id="UP000298416"/>
    </source>
</evidence>
<dbReference type="EMBL" id="PNBA02000001">
    <property type="protein sequence ID" value="KAG6436091.1"/>
    <property type="molecule type" value="Genomic_DNA"/>
</dbReference>
<proteinExistence type="predicted"/>
<dbReference type="InterPro" id="IPR001739">
    <property type="entry name" value="Methyl_CpG_DNA-bd"/>
</dbReference>
<evidence type="ECO:0000256" key="1">
    <source>
        <dbReference type="SAM" id="MobiDB-lite"/>
    </source>
</evidence>
<dbReference type="OrthoDB" id="10072024at2759"/>